<evidence type="ECO:0000313" key="5">
    <source>
        <dbReference type="Proteomes" id="UP001157353"/>
    </source>
</evidence>
<reference evidence="5" key="1">
    <citation type="journal article" date="2019" name="Int. J. Syst. Evol. Microbiol.">
        <title>The Global Catalogue of Microorganisms (GCM) 10K type strain sequencing project: providing services to taxonomists for standard genome sequencing and annotation.</title>
        <authorList>
            <consortium name="The Broad Institute Genomics Platform"/>
            <consortium name="The Broad Institute Genome Sequencing Center for Infectious Disease"/>
            <person name="Wu L."/>
            <person name="Ma J."/>
        </authorList>
    </citation>
    <scope>NUCLEOTIDE SEQUENCE [LARGE SCALE GENOMIC DNA]</scope>
    <source>
        <strain evidence="5">NBRC 103166</strain>
    </source>
</reference>
<dbReference type="PANTHER" id="PTHR36925:SF1">
    <property type="entry name" value="COBALT-PRECORRIN-6A REDUCTASE"/>
    <property type="match status" value="1"/>
</dbReference>
<name>A0ABQ6E1V4_9GAMM</name>
<accession>A0ABQ6E1V4</accession>
<dbReference type="RefSeq" id="WP_284204498.1">
    <property type="nucleotide sequence ID" value="NZ_BSPQ01000013.1"/>
</dbReference>
<evidence type="ECO:0000313" key="4">
    <source>
        <dbReference type="EMBL" id="GLS91383.1"/>
    </source>
</evidence>
<dbReference type="InterPro" id="IPR003723">
    <property type="entry name" value="Precorrin-6x_reduct"/>
</dbReference>
<comment type="pathway">
    <text evidence="1">Cofactor biosynthesis; adenosylcobalamin biosynthesis.</text>
</comment>
<dbReference type="Pfam" id="PF02571">
    <property type="entry name" value="CbiJ"/>
    <property type="match status" value="1"/>
</dbReference>
<evidence type="ECO:0000256" key="2">
    <source>
        <dbReference type="ARBA" id="ARBA00022573"/>
    </source>
</evidence>
<sequence length="250" mass="27487">MKVLVVGGTADGRHLATQLYHLGFDVRYSIAGVVRKATLPCPVITGGFTQFGGLQQYLVDQKITHIVDATDPFAQKMSNKIAQVCEALSLAAIRFQQPQWRATSADLWIDVNDWSQVIAAVAKYDRLLVSAGQVSQSVLDQLAVSSKQLFLRTAMPVKINLPNNVSWLKAVGPFQLANEIALLEEHNIDAVISKNNGGHSTYAKIQAAASLSLPVFQFERPKLLAIDNQFDTLAECVELLSQWRNTYYAG</sequence>
<gene>
    <name evidence="4" type="primary">cobK</name>
    <name evidence="4" type="ORF">GCM10007916_24520</name>
</gene>
<dbReference type="PANTHER" id="PTHR36925">
    <property type="entry name" value="COBALT-PRECORRIN-6A REDUCTASE"/>
    <property type="match status" value="1"/>
</dbReference>
<protein>
    <submittedName>
        <fullName evidence="4">Precorrin-6A reductase</fullName>
    </submittedName>
</protein>
<evidence type="ECO:0000256" key="3">
    <source>
        <dbReference type="ARBA" id="ARBA00023002"/>
    </source>
</evidence>
<proteinExistence type="predicted"/>
<dbReference type="PROSITE" id="PS51014">
    <property type="entry name" value="COBK_CBIJ"/>
    <property type="match status" value="1"/>
</dbReference>
<organism evidence="4 5">
    <name type="scientific">Psychromonas marina</name>
    <dbReference type="NCBI Taxonomy" id="88364"/>
    <lineage>
        <taxon>Bacteria</taxon>
        <taxon>Pseudomonadati</taxon>
        <taxon>Pseudomonadota</taxon>
        <taxon>Gammaproteobacteria</taxon>
        <taxon>Alteromonadales</taxon>
        <taxon>Psychromonadaceae</taxon>
        <taxon>Psychromonas</taxon>
    </lineage>
</organism>
<keyword evidence="5" id="KW-1185">Reference proteome</keyword>
<keyword evidence="3" id="KW-0560">Oxidoreductase</keyword>
<dbReference type="Proteomes" id="UP001157353">
    <property type="component" value="Unassembled WGS sequence"/>
</dbReference>
<comment type="caution">
    <text evidence="4">The sequence shown here is derived from an EMBL/GenBank/DDBJ whole genome shotgun (WGS) entry which is preliminary data.</text>
</comment>
<dbReference type="EMBL" id="BSPQ01000013">
    <property type="protein sequence ID" value="GLS91383.1"/>
    <property type="molecule type" value="Genomic_DNA"/>
</dbReference>
<keyword evidence="2" id="KW-0169">Cobalamin biosynthesis</keyword>
<evidence type="ECO:0000256" key="1">
    <source>
        <dbReference type="ARBA" id="ARBA00004953"/>
    </source>
</evidence>